<dbReference type="InterPro" id="IPR050351">
    <property type="entry name" value="BphY/WalK/GraS-like"/>
</dbReference>
<comment type="catalytic activity">
    <reaction evidence="1">
        <text>ATP + protein L-histidine = ADP + protein N-phospho-L-histidine.</text>
        <dbReference type="EC" id="2.7.13.3"/>
    </reaction>
</comment>
<evidence type="ECO:0000256" key="6">
    <source>
        <dbReference type="SAM" id="Coils"/>
    </source>
</evidence>
<evidence type="ECO:0000259" key="7">
    <source>
        <dbReference type="PROSITE" id="PS50109"/>
    </source>
</evidence>
<protein>
    <recommendedName>
        <fullName evidence="2">histidine kinase</fullName>
        <ecNumber evidence="2">2.7.13.3</ecNumber>
    </recommendedName>
</protein>
<evidence type="ECO:0000256" key="5">
    <source>
        <dbReference type="ARBA" id="ARBA00022777"/>
    </source>
</evidence>
<dbReference type="Gene3D" id="3.30.565.10">
    <property type="entry name" value="Histidine kinase-like ATPase, C-terminal domain"/>
    <property type="match status" value="1"/>
</dbReference>
<dbReference type="PRINTS" id="PR00344">
    <property type="entry name" value="BCTRLSENSOR"/>
</dbReference>
<dbReference type="Pfam" id="PF00512">
    <property type="entry name" value="HisKA"/>
    <property type="match status" value="1"/>
</dbReference>
<feature type="domain" description="Histidine kinase" evidence="7">
    <location>
        <begin position="296"/>
        <end position="510"/>
    </location>
</feature>
<dbReference type="EMBL" id="JBHUON010000027">
    <property type="protein sequence ID" value="MFD2866494.1"/>
    <property type="molecule type" value="Genomic_DNA"/>
</dbReference>
<dbReference type="SMART" id="SM00387">
    <property type="entry name" value="HATPase_c"/>
    <property type="match status" value="1"/>
</dbReference>
<sequence>MAKSKKSNLPTSINLGFDLKKTDNKLEADWLTIDEQQTQDLLYAKKEIAYQNREKEDRAAELVVANKELAFQTHEKENRAAELIIADKELAFQNREKRNRAAELLIANKELAFQNTEKERKAAELVIANAELVFQNTEKENRAAELLIANRELAFQNTEKERKAAELIIANAELVFQNTEKENRAAELLIAIKELAFQNTEKESRAAELIVANKELAYQNDEKEKRAAELIIANRELAFQNDEKEKRAVELATSNEELIRAKSEIVELNVGLEQKVAERTSDLEVANQELESFSYSVSHDLRAPLRAINGFGQILLEDFAHALNTEGQSVLEEIITNSKRMGLLIDNLLEFSHLGKQSVSVADVDMKDMITAVVAEQQLQQIDRTVTVHIKDLLNIKGDRNMLKQVFINLVSNAFKYSNKVEAPVIEIGSFQENIHATYYVKDNGAGFDMRYYDKLFGVFQRLHSNTEFEGTGVGLAIIHRIISRHHGKVWAEGKVNGGACFYVSLPINN</sequence>
<keyword evidence="8" id="KW-0547">Nucleotide-binding</keyword>
<evidence type="ECO:0000256" key="4">
    <source>
        <dbReference type="ARBA" id="ARBA00022679"/>
    </source>
</evidence>
<organism evidence="8 9">
    <name type="scientific">Mucilaginibacter antarcticus</name>
    <dbReference type="NCBI Taxonomy" id="1855725"/>
    <lineage>
        <taxon>Bacteria</taxon>
        <taxon>Pseudomonadati</taxon>
        <taxon>Bacteroidota</taxon>
        <taxon>Sphingobacteriia</taxon>
        <taxon>Sphingobacteriales</taxon>
        <taxon>Sphingobacteriaceae</taxon>
        <taxon>Mucilaginibacter</taxon>
    </lineage>
</organism>
<dbReference type="InterPro" id="IPR005467">
    <property type="entry name" value="His_kinase_dom"/>
</dbReference>
<dbReference type="InterPro" id="IPR036097">
    <property type="entry name" value="HisK_dim/P_sf"/>
</dbReference>
<keyword evidence="5" id="KW-0418">Kinase</keyword>
<dbReference type="CDD" id="cd00082">
    <property type="entry name" value="HisKA"/>
    <property type="match status" value="1"/>
</dbReference>
<gene>
    <name evidence="8" type="ORF">ACFSYC_17495</name>
</gene>
<feature type="coiled-coil region" evidence="6">
    <location>
        <begin position="99"/>
        <end position="189"/>
    </location>
</feature>
<dbReference type="EC" id="2.7.13.3" evidence="2"/>
<keyword evidence="9" id="KW-1185">Reference proteome</keyword>
<dbReference type="SMART" id="SM00388">
    <property type="entry name" value="HisKA"/>
    <property type="match status" value="1"/>
</dbReference>
<proteinExistence type="predicted"/>
<evidence type="ECO:0000313" key="8">
    <source>
        <dbReference type="EMBL" id="MFD2866494.1"/>
    </source>
</evidence>
<dbReference type="Pfam" id="PF02518">
    <property type="entry name" value="HATPase_c"/>
    <property type="match status" value="1"/>
</dbReference>
<dbReference type="GO" id="GO:0005524">
    <property type="term" value="F:ATP binding"/>
    <property type="evidence" value="ECO:0007669"/>
    <property type="project" value="UniProtKB-KW"/>
</dbReference>
<dbReference type="SUPFAM" id="SSF47384">
    <property type="entry name" value="Homodimeric domain of signal transducing histidine kinase"/>
    <property type="match status" value="1"/>
</dbReference>
<dbReference type="RefSeq" id="WP_377130136.1">
    <property type="nucleotide sequence ID" value="NZ_JBHUON010000027.1"/>
</dbReference>
<dbReference type="PROSITE" id="PS50109">
    <property type="entry name" value="HIS_KIN"/>
    <property type="match status" value="1"/>
</dbReference>
<keyword evidence="8" id="KW-0067">ATP-binding</keyword>
<dbReference type="Proteomes" id="UP001597601">
    <property type="component" value="Unassembled WGS sequence"/>
</dbReference>
<keyword evidence="6" id="KW-0175">Coiled coil</keyword>
<evidence type="ECO:0000313" key="9">
    <source>
        <dbReference type="Proteomes" id="UP001597601"/>
    </source>
</evidence>
<evidence type="ECO:0000256" key="3">
    <source>
        <dbReference type="ARBA" id="ARBA00022553"/>
    </source>
</evidence>
<evidence type="ECO:0000256" key="2">
    <source>
        <dbReference type="ARBA" id="ARBA00012438"/>
    </source>
</evidence>
<accession>A0ABW5XTE3</accession>
<dbReference type="PANTHER" id="PTHR42878">
    <property type="entry name" value="TWO-COMPONENT HISTIDINE KINASE"/>
    <property type="match status" value="1"/>
</dbReference>
<keyword evidence="4" id="KW-0808">Transferase</keyword>
<dbReference type="InterPro" id="IPR003594">
    <property type="entry name" value="HATPase_dom"/>
</dbReference>
<dbReference type="InterPro" id="IPR036890">
    <property type="entry name" value="HATPase_C_sf"/>
</dbReference>
<dbReference type="SUPFAM" id="SSF55874">
    <property type="entry name" value="ATPase domain of HSP90 chaperone/DNA topoisomerase II/histidine kinase"/>
    <property type="match status" value="1"/>
</dbReference>
<reference evidence="9" key="1">
    <citation type="journal article" date="2019" name="Int. J. Syst. Evol. Microbiol.">
        <title>The Global Catalogue of Microorganisms (GCM) 10K type strain sequencing project: providing services to taxonomists for standard genome sequencing and annotation.</title>
        <authorList>
            <consortium name="The Broad Institute Genomics Platform"/>
            <consortium name="The Broad Institute Genome Sequencing Center for Infectious Disease"/>
            <person name="Wu L."/>
            <person name="Ma J."/>
        </authorList>
    </citation>
    <scope>NUCLEOTIDE SEQUENCE [LARGE SCALE GENOMIC DNA]</scope>
    <source>
        <strain evidence="9">KCTC 52232</strain>
    </source>
</reference>
<dbReference type="InterPro" id="IPR004358">
    <property type="entry name" value="Sig_transdc_His_kin-like_C"/>
</dbReference>
<keyword evidence="3" id="KW-0597">Phosphoprotein</keyword>
<comment type="caution">
    <text evidence="8">The sequence shown here is derived from an EMBL/GenBank/DDBJ whole genome shotgun (WGS) entry which is preliminary data.</text>
</comment>
<dbReference type="PANTHER" id="PTHR42878:SF15">
    <property type="entry name" value="BACTERIOPHYTOCHROME"/>
    <property type="match status" value="1"/>
</dbReference>
<evidence type="ECO:0000256" key="1">
    <source>
        <dbReference type="ARBA" id="ARBA00000085"/>
    </source>
</evidence>
<name>A0ABW5XTE3_9SPHI</name>
<dbReference type="Gene3D" id="1.10.287.130">
    <property type="match status" value="1"/>
</dbReference>
<dbReference type="InterPro" id="IPR003661">
    <property type="entry name" value="HisK_dim/P_dom"/>
</dbReference>